<protein>
    <submittedName>
        <fullName evidence="8">Cytochrome P450</fullName>
    </submittedName>
</protein>
<keyword evidence="3" id="KW-0812">Transmembrane</keyword>
<reference evidence="8 9" key="1">
    <citation type="submission" date="2023-12" db="EMBL/GenBank/DDBJ databases">
        <title>A high-quality genome assembly for Dillenia turbinata (Dilleniales).</title>
        <authorList>
            <person name="Chanderbali A."/>
        </authorList>
    </citation>
    <scope>NUCLEOTIDE SEQUENCE [LARGE SCALE GENOMIC DNA]</scope>
    <source>
        <strain evidence="8">LSX21</strain>
        <tissue evidence="8">Leaf</tissue>
    </source>
</reference>
<evidence type="ECO:0000256" key="6">
    <source>
        <dbReference type="ARBA" id="ARBA00023004"/>
    </source>
</evidence>
<keyword evidence="5" id="KW-1133">Transmembrane helix</keyword>
<keyword evidence="6 7" id="KW-0408">Iron</keyword>
<evidence type="ECO:0000256" key="5">
    <source>
        <dbReference type="ARBA" id="ARBA00022989"/>
    </source>
</evidence>
<keyword evidence="4 7" id="KW-0479">Metal-binding</keyword>
<dbReference type="GO" id="GO:0016020">
    <property type="term" value="C:membrane"/>
    <property type="evidence" value="ECO:0007669"/>
    <property type="project" value="UniProtKB-SubCell"/>
</dbReference>
<proteinExistence type="inferred from homology"/>
<dbReference type="GO" id="GO:0016125">
    <property type="term" value="P:sterol metabolic process"/>
    <property type="evidence" value="ECO:0007669"/>
    <property type="project" value="TreeGrafter"/>
</dbReference>
<dbReference type="GO" id="GO:0016705">
    <property type="term" value="F:oxidoreductase activity, acting on paired donors, with incorporation or reduction of molecular oxygen"/>
    <property type="evidence" value="ECO:0007669"/>
    <property type="project" value="InterPro"/>
</dbReference>
<evidence type="ECO:0000256" key="2">
    <source>
        <dbReference type="ARBA" id="ARBA00010617"/>
    </source>
</evidence>
<evidence type="ECO:0000256" key="1">
    <source>
        <dbReference type="ARBA" id="ARBA00004167"/>
    </source>
</evidence>
<dbReference type="InterPro" id="IPR036396">
    <property type="entry name" value="Cyt_P450_sf"/>
</dbReference>
<keyword evidence="7" id="KW-0503">Monooxygenase</keyword>
<dbReference type="Pfam" id="PF00067">
    <property type="entry name" value="p450"/>
    <property type="match status" value="1"/>
</dbReference>
<evidence type="ECO:0000313" key="9">
    <source>
        <dbReference type="Proteomes" id="UP001370490"/>
    </source>
</evidence>
<accession>A0AAN8VHG2</accession>
<dbReference type="PANTHER" id="PTHR24286">
    <property type="entry name" value="CYTOCHROME P450 26"/>
    <property type="match status" value="1"/>
</dbReference>
<keyword evidence="7" id="KW-0560">Oxidoreductase</keyword>
<dbReference type="GO" id="GO:0004497">
    <property type="term" value="F:monooxygenase activity"/>
    <property type="evidence" value="ECO:0007669"/>
    <property type="project" value="UniProtKB-KW"/>
</dbReference>
<dbReference type="PROSITE" id="PS00086">
    <property type="entry name" value="CYTOCHROME_P450"/>
    <property type="match status" value="1"/>
</dbReference>
<dbReference type="PANTHER" id="PTHR24286:SF88">
    <property type="entry name" value="BETA-AMYRIN 28-OXIDASE-LIKE"/>
    <property type="match status" value="1"/>
</dbReference>
<dbReference type="SUPFAM" id="SSF48264">
    <property type="entry name" value="Cytochrome P450"/>
    <property type="match status" value="1"/>
</dbReference>
<gene>
    <name evidence="8" type="ORF">RJ641_036548</name>
</gene>
<name>A0AAN8VHG2_9MAGN</name>
<dbReference type="InterPro" id="IPR001128">
    <property type="entry name" value="Cyt_P450"/>
</dbReference>
<dbReference type="InterPro" id="IPR002397">
    <property type="entry name" value="Cyt_P450_B"/>
</dbReference>
<evidence type="ECO:0000313" key="8">
    <source>
        <dbReference type="EMBL" id="KAK6933654.1"/>
    </source>
</evidence>
<evidence type="ECO:0000256" key="4">
    <source>
        <dbReference type="ARBA" id="ARBA00022723"/>
    </source>
</evidence>
<dbReference type="AlphaFoldDB" id="A0AAN8VHG2"/>
<keyword evidence="7" id="KW-0349">Heme</keyword>
<dbReference type="Proteomes" id="UP001370490">
    <property type="component" value="Unassembled WGS sequence"/>
</dbReference>
<organism evidence="8 9">
    <name type="scientific">Dillenia turbinata</name>
    <dbReference type="NCBI Taxonomy" id="194707"/>
    <lineage>
        <taxon>Eukaryota</taxon>
        <taxon>Viridiplantae</taxon>
        <taxon>Streptophyta</taxon>
        <taxon>Embryophyta</taxon>
        <taxon>Tracheophyta</taxon>
        <taxon>Spermatophyta</taxon>
        <taxon>Magnoliopsida</taxon>
        <taxon>eudicotyledons</taxon>
        <taxon>Gunneridae</taxon>
        <taxon>Pentapetalae</taxon>
        <taxon>Dilleniales</taxon>
        <taxon>Dilleniaceae</taxon>
        <taxon>Dillenia</taxon>
    </lineage>
</organism>
<dbReference type="InterPro" id="IPR017972">
    <property type="entry name" value="Cyt_P450_CS"/>
</dbReference>
<comment type="similarity">
    <text evidence="2 7">Belongs to the cytochrome P450 family.</text>
</comment>
<sequence>MRLTPPLQGTFREAITDITYQGFTIPKGWKLYWTVSKTNMNADYFPNPESFDLLRYEEGNVLVPFTYLPFGGGPRLCPGKEYSRVVILGFLHNMVKKFTWEKVFPKEKVIYDTMPMPTQGLPVRLITDAP</sequence>
<keyword evidence="9" id="KW-1185">Reference proteome</keyword>
<evidence type="ECO:0000256" key="7">
    <source>
        <dbReference type="RuleBase" id="RU000461"/>
    </source>
</evidence>
<dbReference type="GO" id="GO:0005506">
    <property type="term" value="F:iron ion binding"/>
    <property type="evidence" value="ECO:0007669"/>
    <property type="project" value="InterPro"/>
</dbReference>
<feature type="non-terminal residue" evidence="8">
    <location>
        <position position="130"/>
    </location>
</feature>
<dbReference type="PRINTS" id="PR00359">
    <property type="entry name" value="BP450"/>
</dbReference>
<comment type="caution">
    <text evidence="8">The sequence shown here is derived from an EMBL/GenBank/DDBJ whole genome shotgun (WGS) entry which is preliminary data.</text>
</comment>
<dbReference type="Gene3D" id="1.10.630.10">
    <property type="entry name" value="Cytochrome P450"/>
    <property type="match status" value="1"/>
</dbReference>
<dbReference type="GO" id="GO:0020037">
    <property type="term" value="F:heme binding"/>
    <property type="evidence" value="ECO:0007669"/>
    <property type="project" value="InterPro"/>
</dbReference>
<evidence type="ECO:0000256" key="3">
    <source>
        <dbReference type="ARBA" id="ARBA00022692"/>
    </source>
</evidence>
<comment type="subcellular location">
    <subcellularLocation>
        <location evidence="1">Membrane</location>
        <topology evidence="1">Single-pass membrane protein</topology>
    </subcellularLocation>
</comment>
<dbReference type="EMBL" id="JBAMMX010000009">
    <property type="protein sequence ID" value="KAK6933654.1"/>
    <property type="molecule type" value="Genomic_DNA"/>
</dbReference>
<keyword evidence="5" id="KW-0472">Membrane</keyword>